<protein>
    <submittedName>
        <fullName evidence="9">ABC transporter G family member 23</fullName>
    </submittedName>
</protein>
<feature type="transmembrane region" description="Helical" evidence="7">
    <location>
        <begin position="750"/>
        <end position="773"/>
    </location>
</feature>
<dbReference type="GO" id="GO:0016887">
    <property type="term" value="F:ATP hydrolysis activity"/>
    <property type="evidence" value="ECO:0007669"/>
    <property type="project" value="InterPro"/>
</dbReference>
<dbReference type="GO" id="GO:0016020">
    <property type="term" value="C:membrane"/>
    <property type="evidence" value="ECO:0007669"/>
    <property type="project" value="UniProtKB-SubCell"/>
</dbReference>
<sequence length="780" mass="87708">MTPCAVRVSNGCKSYSAGEPVLKDMFMQVEHGKIYGLLGESGCGKTTLLKCIMGQIALDSGHISVLERDACRSREELLTSIGHMPQEVALYPLRIREIFEYFGTLQGLSKIEVGVRIRELSTVLNLEDGNLSVKTLSGGQLRRVSLAVALLNRPRLLILDEPTTGIDPLLRLGIWDYIGGLVVTLGTTVIVTTHYAEEARKSVTISDSMVEIYYCGGIRFSWWWRYFSGCGYICTTKPVTIAPPPRKSNTAAVLDFYHFRLSHISLPLIGIMRRGRLICEDNPNNLLESYGTPILEVVLKSLARMDEEKKLQSIDNHSTLAKISRYKYPLAGLESDKCSPLSFRFKEKDETEASLENIFIEKAETPKKSKIVEEFEKVRILTKRNYLLHLRTPEVLATFLLLPVIQVIAIFYIFGRDPVGMRLAVYNQERNCFGGKNNMNYSLLGDNWTIWGCAFLKELEEGAGKFNLKYYRSGTSALAAVETGGAIGAVEIPANFTVSTRHRFVFDRFTPEIDLRQSTIKVRMDMTNTINTNFVISMIQLSYMRFLQGIVNETRIEINPNLLKLPFTFNRKLDPHEFTFQEYILPANVILTTFFLSMSAGIFLSTEKEQGTLARSLAAGVKMRQVYISYFISETSMTILQVGAIFAVQFALVGYGVRGNLGTCFVMALLSSVVTMSLAMLAASIFSKLRETIVTIIFFILICGIPSGSFWPLEAVNAHFRWMFYYLNPISLPMVAMRRVFNNGWGLGHLVVRVAFLTPIAWLVLISCGYCVVGRIQRVK</sequence>
<dbReference type="InterPro" id="IPR013525">
    <property type="entry name" value="ABC2_TM"/>
</dbReference>
<dbReference type="PROSITE" id="PS00211">
    <property type="entry name" value="ABC_TRANSPORTER_1"/>
    <property type="match status" value="1"/>
</dbReference>
<dbReference type="AlphaFoldDB" id="A0A226DC53"/>
<feature type="transmembrane region" description="Helical" evidence="7">
    <location>
        <begin position="693"/>
        <end position="713"/>
    </location>
</feature>
<evidence type="ECO:0000256" key="5">
    <source>
        <dbReference type="ARBA" id="ARBA00022989"/>
    </source>
</evidence>
<keyword evidence="4" id="KW-0067">ATP-binding</keyword>
<name>A0A226DC53_FOLCA</name>
<proteinExistence type="predicted"/>
<dbReference type="Pfam" id="PF12698">
    <property type="entry name" value="ABC2_membrane_3"/>
    <property type="match status" value="1"/>
</dbReference>
<keyword evidence="2 7" id="KW-0812">Transmembrane</keyword>
<keyword evidence="6 7" id="KW-0472">Membrane</keyword>
<feature type="transmembrane region" description="Helical" evidence="7">
    <location>
        <begin position="530"/>
        <end position="551"/>
    </location>
</feature>
<dbReference type="InterPro" id="IPR027417">
    <property type="entry name" value="P-loop_NTPase"/>
</dbReference>
<dbReference type="EMBL" id="LNIX01000023">
    <property type="protein sequence ID" value="OXA43125.1"/>
    <property type="molecule type" value="Genomic_DNA"/>
</dbReference>
<evidence type="ECO:0000313" key="10">
    <source>
        <dbReference type="Proteomes" id="UP000198287"/>
    </source>
</evidence>
<keyword evidence="3" id="KW-0547">Nucleotide-binding</keyword>
<feature type="transmembrane region" description="Helical" evidence="7">
    <location>
        <begin position="583"/>
        <end position="606"/>
    </location>
</feature>
<keyword evidence="5 7" id="KW-1133">Transmembrane helix</keyword>
<evidence type="ECO:0000256" key="6">
    <source>
        <dbReference type="ARBA" id="ARBA00023136"/>
    </source>
</evidence>
<evidence type="ECO:0000256" key="7">
    <source>
        <dbReference type="SAM" id="Phobius"/>
    </source>
</evidence>
<dbReference type="PANTHER" id="PTHR43038">
    <property type="entry name" value="ATP-BINDING CASSETTE, SUB-FAMILY H, MEMBER 1"/>
    <property type="match status" value="1"/>
</dbReference>
<dbReference type="SMART" id="SM00382">
    <property type="entry name" value="AAA"/>
    <property type="match status" value="1"/>
</dbReference>
<reference evidence="9 10" key="1">
    <citation type="submission" date="2015-12" db="EMBL/GenBank/DDBJ databases">
        <title>The genome of Folsomia candida.</title>
        <authorList>
            <person name="Faddeeva A."/>
            <person name="Derks M.F."/>
            <person name="Anvar Y."/>
            <person name="Smit S."/>
            <person name="Van Straalen N."/>
            <person name="Roelofs D."/>
        </authorList>
    </citation>
    <scope>NUCLEOTIDE SEQUENCE [LARGE SCALE GENOMIC DNA]</scope>
    <source>
        <strain evidence="9 10">VU population</strain>
        <tissue evidence="9">Whole body</tissue>
    </source>
</reference>
<organism evidence="9 10">
    <name type="scientific">Folsomia candida</name>
    <name type="common">Springtail</name>
    <dbReference type="NCBI Taxonomy" id="158441"/>
    <lineage>
        <taxon>Eukaryota</taxon>
        <taxon>Metazoa</taxon>
        <taxon>Ecdysozoa</taxon>
        <taxon>Arthropoda</taxon>
        <taxon>Hexapoda</taxon>
        <taxon>Collembola</taxon>
        <taxon>Entomobryomorpha</taxon>
        <taxon>Isotomoidea</taxon>
        <taxon>Isotomidae</taxon>
        <taxon>Proisotominae</taxon>
        <taxon>Folsomia</taxon>
    </lineage>
</organism>
<evidence type="ECO:0000256" key="3">
    <source>
        <dbReference type="ARBA" id="ARBA00022741"/>
    </source>
</evidence>
<dbReference type="GO" id="GO:0140359">
    <property type="term" value="F:ABC-type transporter activity"/>
    <property type="evidence" value="ECO:0007669"/>
    <property type="project" value="InterPro"/>
</dbReference>
<dbReference type="Proteomes" id="UP000198287">
    <property type="component" value="Unassembled WGS sequence"/>
</dbReference>
<keyword evidence="10" id="KW-1185">Reference proteome</keyword>
<evidence type="ECO:0000313" key="9">
    <source>
        <dbReference type="EMBL" id="OXA43125.1"/>
    </source>
</evidence>
<dbReference type="CDD" id="cd03230">
    <property type="entry name" value="ABC_DR_subfamily_A"/>
    <property type="match status" value="1"/>
</dbReference>
<feature type="transmembrane region" description="Helical" evidence="7">
    <location>
        <begin position="395"/>
        <end position="414"/>
    </location>
</feature>
<comment type="subcellular location">
    <subcellularLocation>
        <location evidence="1">Membrane</location>
        <topology evidence="1">Multi-pass membrane protein</topology>
    </subcellularLocation>
</comment>
<feature type="domain" description="ABC transporter" evidence="8">
    <location>
        <begin position="6"/>
        <end position="240"/>
    </location>
</feature>
<dbReference type="InterPro" id="IPR003439">
    <property type="entry name" value="ABC_transporter-like_ATP-bd"/>
</dbReference>
<evidence type="ECO:0000256" key="1">
    <source>
        <dbReference type="ARBA" id="ARBA00004141"/>
    </source>
</evidence>
<evidence type="ECO:0000259" key="8">
    <source>
        <dbReference type="PROSITE" id="PS50893"/>
    </source>
</evidence>
<comment type="caution">
    <text evidence="9">The sequence shown here is derived from an EMBL/GenBank/DDBJ whole genome shotgun (WGS) entry which is preliminary data.</text>
</comment>
<dbReference type="SUPFAM" id="SSF52540">
    <property type="entry name" value="P-loop containing nucleoside triphosphate hydrolases"/>
    <property type="match status" value="1"/>
</dbReference>
<feature type="transmembrane region" description="Helical" evidence="7">
    <location>
        <begin position="665"/>
        <end position="686"/>
    </location>
</feature>
<dbReference type="InterPro" id="IPR017871">
    <property type="entry name" value="ABC_transporter-like_CS"/>
</dbReference>
<gene>
    <name evidence="9" type="ORF">Fcan01_22188</name>
</gene>
<evidence type="ECO:0000256" key="2">
    <source>
        <dbReference type="ARBA" id="ARBA00022692"/>
    </source>
</evidence>
<dbReference type="PROSITE" id="PS50893">
    <property type="entry name" value="ABC_TRANSPORTER_2"/>
    <property type="match status" value="1"/>
</dbReference>
<accession>A0A226DC53</accession>
<dbReference type="Pfam" id="PF00005">
    <property type="entry name" value="ABC_tran"/>
    <property type="match status" value="1"/>
</dbReference>
<dbReference type="OrthoDB" id="6411086at2759"/>
<feature type="transmembrane region" description="Helical" evidence="7">
    <location>
        <begin position="627"/>
        <end position="653"/>
    </location>
</feature>
<evidence type="ECO:0000256" key="4">
    <source>
        <dbReference type="ARBA" id="ARBA00022840"/>
    </source>
</evidence>
<dbReference type="Gene3D" id="3.40.50.300">
    <property type="entry name" value="P-loop containing nucleotide triphosphate hydrolases"/>
    <property type="match status" value="1"/>
</dbReference>
<dbReference type="GO" id="GO:0005524">
    <property type="term" value="F:ATP binding"/>
    <property type="evidence" value="ECO:0007669"/>
    <property type="project" value="UniProtKB-KW"/>
</dbReference>
<dbReference type="PANTHER" id="PTHR43038:SF3">
    <property type="entry name" value="ABC TRANSPORTER G FAMILY MEMBER 20 ISOFORM X1"/>
    <property type="match status" value="1"/>
</dbReference>
<dbReference type="InterPro" id="IPR003593">
    <property type="entry name" value="AAA+_ATPase"/>
</dbReference>